<dbReference type="GO" id="GO:0005794">
    <property type="term" value="C:Golgi apparatus"/>
    <property type="evidence" value="ECO:0007669"/>
    <property type="project" value="TreeGrafter"/>
</dbReference>
<reference evidence="2" key="1">
    <citation type="submission" date="2025-08" db="UniProtKB">
        <authorList>
            <consortium name="RefSeq"/>
        </authorList>
    </citation>
    <scope>IDENTIFICATION</scope>
</reference>
<dbReference type="PANTHER" id="PTHR17985:SF8">
    <property type="entry name" value="TRANSPORT AND GOLGI ORGANIZATION PROTEIN 2 HOMOLOG"/>
    <property type="match status" value="1"/>
</dbReference>
<dbReference type="RefSeq" id="XP_015592760.1">
    <property type="nucleotide sequence ID" value="XM_015737274.2"/>
</dbReference>
<proteinExistence type="predicted"/>
<protein>
    <submittedName>
        <fullName evidence="2">Transport and Golgi organization protein 2 isoform X1</fullName>
    </submittedName>
</protein>
<gene>
    <name evidence="2" type="primary">LOC107266622</name>
</gene>
<evidence type="ECO:0000313" key="2">
    <source>
        <dbReference type="RefSeq" id="XP_015592760.1"/>
    </source>
</evidence>
<accession>A0AAJ7BRU1</accession>
<sequence length="273" mass="31124">MCILFVYRNIYANANNYRLIVASNRDENFNRPAVPARFWEKYPHCLGGMDMEPGREGGSWLSLSTKGHAGVLLNLPGETRSTESAGQNRGFLVKDYVTSEMSPESYLNELHLKNQKNQYDPYNLILINLRTAAVYYLNSSENSPGHVVCQDNVIGFGNSLLDTPLKKVEAGKKWFQKIVENVTVSNEESLIEDLIKLLGNREKCLPDPELKRRCTNYYEELSSIFVEILNVYGTRTHSVLLVDGANRVKFVEKTLMPDHTWNYETFNVTLEGE</sequence>
<evidence type="ECO:0000313" key="1">
    <source>
        <dbReference type="Proteomes" id="UP000694920"/>
    </source>
</evidence>
<dbReference type="GeneID" id="107266622"/>
<dbReference type="CTD" id="128989"/>
<dbReference type="Pfam" id="PF05742">
    <property type="entry name" value="TANGO2"/>
    <property type="match status" value="1"/>
</dbReference>
<dbReference type="Proteomes" id="UP000694920">
    <property type="component" value="Unplaced"/>
</dbReference>
<dbReference type="InterPro" id="IPR008551">
    <property type="entry name" value="TANGO2"/>
</dbReference>
<organism evidence="1 2">
    <name type="scientific">Cephus cinctus</name>
    <name type="common">Wheat stem sawfly</name>
    <dbReference type="NCBI Taxonomy" id="211228"/>
    <lineage>
        <taxon>Eukaryota</taxon>
        <taxon>Metazoa</taxon>
        <taxon>Ecdysozoa</taxon>
        <taxon>Arthropoda</taxon>
        <taxon>Hexapoda</taxon>
        <taxon>Insecta</taxon>
        <taxon>Pterygota</taxon>
        <taxon>Neoptera</taxon>
        <taxon>Endopterygota</taxon>
        <taxon>Hymenoptera</taxon>
        <taxon>Cephoidea</taxon>
        <taxon>Cephidae</taxon>
        <taxon>Cephus</taxon>
    </lineage>
</organism>
<keyword evidence="1" id="KW-1185">Reference proteome</keyword>
<dbReference type="GO" id="GO:0009306">
    <property type="term" value="P:protein secretion"/>
    <property type="evidence" value="ECO:0007669"/>
    <property type="project" value="TreeGrafter"/>
</dbReference>
<dbReference type="AlphaFoldDB" id="A0AAJ7BRU1"/>
<dbReference type="GO" id="GO:0007030">
    <property type="term" value="P:Golgi organization"/>
    <property type="evidence" value="ECO:0007669"/>
    <property type="project" value="TreeGrafter"/>
</dbReference>
<dbReference type="PANTHER" id="PTHR17985">
    <property type="entry name" value="SER/THR-RICH PROTEIN T10 IN DGCR REGION"/>
    <property type="match status" value="1"/>
</dbReference>
<dbReference type="KEGG" id="ccin:107266622"/>
<name>A0AAJ7BRU1_CEPCN</name>